<keyword evidence="2" id="KW-0479">Metal-binding</keyword>
<dbReference type="Proteomes" id="UP000193944">
    <property type="component" value="Unassembled WGS sequence"/>
</dbReference>
<gene>
    <name evidence="7" type="ORF">BCR32DRAFT_194117</name>
</gene>
<dbReference type="Gene3D" id="3.20.20.370">
    <property type="entry name" value="Glycoside hydrolase/deacetylase"/>
    <property type="match status" value="1"/>
</dbReference>
<reference evidence="7 8" key="2">
    <citation type="submission" date="2016-08" db="EMBL/GenBank/DDBJ databases">
        <title>Pervasive Adenine N6-methylation of Active Genes in Fungi.</title>
        <authorList>
            <consortium name="DOE Joint Genome Institute"/>
            <person name="Mondo S.J."/>
            <person name="Dannebaum R.O."/>
            <person name="Kuo R.C."/>
            <person name="Labutti K."/>
            <person name="Haridas S."/>
            <person name="Kuo A."/>
            <person name="Salamov A."/>
            <person name="Ahrendt S.R."/>
            <person name="Lipzen A."/>
            <person name="Sullivan W."/>
            <person name="Andreopoulos W.B."/>
            <person name="Clum A."/>
            <person name="Lindquist E."/>
            <person name="Daum C."/>
            <person name="Ramamoorthy G.K."/>
            <person name="Gryganskyi A."/>
            <person name="Culley D."/>
            <person name="Magnuson J.K."/>
            <person name="James T.Y."/>
            <person name="O'Malley M.A."/>
            <person name="Stajich J.E."/>
            <person name="Spatafora J.W."/>
            <person name="Visel A."/>
            <person name="Grigoriev I.V."/>
        </authorList>
    </citation>
    <scope>NUCLEOTIDE SEQUENCE [LARGE SCALE GENOMIC DNA]</scope>
    <source>
        <strain evidence="7 8">S4</strain>
    </source>
</reference>
<feature type="domain" description="NodB homology" evidence="6">
    <location>
        <begin position="9"/>
        <end position="210"/>
    </location>
</feature>
<dbReference type="PANTHER" id="PTHR46471">
    <property type="entry name" value="CHITIN DEACETYLASE"/>
    <property type="match status" value="1"/>
</dbReference>
<feature type="non-terminal residue" evidence="7">
    <location>
        <position position="1"/>
    </location>
</feature>
<evidence type="ECO:0000256" key="4">
    <source>
        <dbReference type="ARBA" id="ARBA00022801"/>
    </source>
</evidence>
<evidence type="ECO:0000256" key="5">
    <source>
        <dbReference type="ARBA" id="ARBA00023277"/>
    </source>
</evidence>
<dbReference type="STRING" id="1754192.A0A1Y1XES6"/>
<proteinExistence type="predicted"/>
<evidence type="ECO:0000259" key="6">
    <source>
        <dbReference type="PROSITE" id="PS51677"/>
    </source>
</evidence>
<comment type="caution">
    <text evidence="7">The sequence shown here is derived from an EMBL/GenBank/DDBJ whole genome shotgun (WGS) entry which is preliminary data.</text>
</comment>
<keyword evidence="5" id="KW-0119">Carbohydrate metabolism</keyword>
<dbReference type="OrthoDB" id="5547340at2759"/>
<dbReference type="InterPro" id="IPR011330">
    <property type="entry name" value="Glyco_hydro/deAcase_b/a-brl"/>
</dbReference>
<protein>
    <submittedName>
        <fullName evidence="7">Glycoside hydrolase/deacetylase</fullName>
    </submittedName>
</protein>
<evidence type="ECO:0000256" key="1">
    <source>
        <dbReference type="ARBA" id="ARBA00001941"/>
    </source>
</evidence>
<keyword evidence="3" id="KW-0732">Signal</keyword>
<dbReference type="AlphaFoldDB" id="A0A1Y1XES6"/>
<dbReference type="GO" id="GO:0005975">
    <property type="term" value="P:carbohydrate metabolic process"/>
    <property type="evidence" value="ECO:0007669"/>
    <property type="project" value="InterPro"/>
</dbReference>
<dbReference type="GO" id="GO:0046872">
    <property type="term" value="F:metal ion binding"/>
    <property type="evidence" value="ECO:0007669"/>
    <property type="project" value="UniProtKB-KW"/>
</dbReference>
<evidence type="ECO:0000256" key="2">
    <source>
        <dbReference type="ARBA" id="ARBA00022723"/>
    </source>
</evidence>
<reference evidence="7 8" key="1">
    <citation type="submission" date="2016-08" db="EMBL/GenBank/DDBJ databases">
        <title>A Parts List for Fungal Cellulosomes Revealed by Comparative Genomics.</title>
        <authorList>
            <consortium name="DOE Joint Genome Institute"/>
            <person name="Haitjema C.H."/>
            <person name="Gilmore S.P."/>
            <person name="Henske J.K."/>
            <person name="Solomon K.V."/>
            <person name="De Groot R."/>
            <person name="Kuo A."/>
            <person name="Mondo S.J."/>
            <person name="Salamov A.A."/>
            <person name="Labutti K."/>
            <person name="Zhao Z."/>
            <person name="Chiniquy J."/>
            <person name="Barry K."/>
            <person name="Brewer H.M."/>
            <person name="Purvine S.O."/>
            <person name="Wright A.T."/>
            <person name="Boxma B."/>
            <person name="Van Alen T."/>
            <person name="Hackstein J.H."/>
            <person name="Baker S.E."/>
            <person name="Grigoriev I.V."/>
            <person name="O'Malley M.A."/>
        </authorList>
    </citation>
    <scope>NUCLEOTIDE SEQUENCE [LARGE SCALE GENOMIC DNA]</scope>
    <source>
        <strain evidence="7 8">S4</strain>
    </source>
</reference>
<organism evidence="7 8">
    <name type="scientific">Anaeromyces robustus</name>
    <dbReference type="NCBI Taxonomy" id="1754192"/>
    <lineage>
        <taxon>Eukaryota</taxon>
        <taxon>Fungi</taxon>
        <taxon>Fungi incertae sedis</taxon>
        <taxon>Chytridiomycota</taxon>
        <taxon>Chytridiomycota incertae sedis</taxon>
        <taxon>Neocallimastigomycetes</taxon>
        <taxon>Neocallimastigales</taxon>
        <taxon>Neocallimastigaceae</taxon>
        <taxon>Anaeromyces</taxon>
    </lineage>
</organism>
<keyword evidence="8" id="KW-1185">Reference proteome</keyword>
<accession>A0A1Y1XES6</accession>
<dbReference type="SUPFAM" id="SSF88713">
    <property type="entry name" value="Glycoside hydrolase/deacetylase"/>
    <property type="match status" value="1"/>
</dbReference>
<name>A0A1Y1XES6_9FUNG</name>
<evidence type="ECO:0000256" key="3">
    <source>
        <dbReference type="ARBA" id="ARBA00022729"/>
    </source>
</evidence>
<dbReference type="EMBL" id="MCFG01000063">
    <property type="protein sequence ID" value="ORX83874.1"/>
    <property type="molecule type" value="Genomic_DNA"/>
</dbReference>
<feature type="non-terminal residue" evidence="7">
    <location>
        <position position="218"/>
    </location>
</feature>
<evidence type="ECO:0000313" key="7">
    <source>
        <dbReference type="EMBL" id="ORX83874.1"/>
    </source>
</evidence>
<dbReference type="GO" id="GO:0016810">
    <property type="term" value="F:hydrolase activity, acting on carbon-nitrogen (but not peptide) bonds"/>
    <property type="evidence" value="ECO:0007669"/>
    <property type="project" value="InterPro"/>
</dbReference>
<dbReference type="PROSITE" id="PS51677">
    <property type="entry name" value="NODB"/>
    <property type="match status" value="1"/>
</dbReference>
<comment type="cofactor">
    <cofactor evidence="1">
        <name>Co(2+)</name>
        <dbReference type="ChEBI" id="CHEBI:48828"/>
    </cofactor>
</comment>
<sequence length="218" mass="24118">VIQTCKTPGDFALTFDDGPNLENTPLVLDILKKENVKATFFVNGNNCVDVANTPAAQEIIKREYAEGHNIASHTLNHPADGITQLTDEQVLTEIKGLNDLLFNLIGVKPTFFRPPLGEVTEANGKIIDQEGLKAIINWNLDSLDWKEAHELEVNGTSTVNATDNYLTVLNQSDPTQVSLIALNHDINEVTAKRNLEIVIPIIKSRGWRFVTMDQCLGM</sequence>
<dbReference type="InterPro" id="IPR002509">
    <property type="entry name" value="NODB_dom"/>
</dbReference>
<dbReference type="Pfam" id="PF01522">
    <property type="entry name" value="Polysacc_deac_1"/>
    <property type="match status" value="1"/>
</dbReference>
<dbReference type="PANTHER" id="PTHR46471:SF2">
    <property type="entry name" value="CHITIN DEACETYLASE-RELATED"/>
    <property type="match status" value="1"/>
</dbReference>
<keyword evidence="4 7" id="KW-0378">Hydrolase</keyword>
<evidence type="ECO:0000313" key="8">
    <source>
        <dbReference type="Proteomes" id="UP000193944"/>
    </source>
</evidence>